<reference evidence="9" key="1">
    <citation type="journal article" date="2014" name="Proc. Natl. Acad. Sci. U.S.A.">
        <title>Extensive sampling of basidiomycete genomes demonstrates inadequacy of the white-rot/brown-rot paradigm for wood decay fungi.</title>
        <authorList>
            <person name="Riley R."/>
            <person name="Salamov A.A."/>
            <person name="Brown D.W."/>
            <person name="Nagy L.G."/>
            <person name="Floudas D."/>
            <person name="Held B.W."/>
            <person name="Levasseur A."/>
            <person name="Lombard V."/>
            <person name="Morin E."/>
            <person name="Otillar R."/>
            <person name="Lindquist E.A."/>
            <person name="Sun H."/>
            <person name="LaButti K.M."/>
            <person name="Schmutz J."/>
            <person name="Jabbour D."/>
            <person name="Luo H."/>
            <person name="Baker S.E."/>
            <person name="Pisabarro A.G."/>
            <person name="Walton J.D."/>
            <person name="Blanchette R.A."/>
            <person name="Henrissat B."/>
            <person name="Martin F."/>
            <person name="Cullen D."/>
            <person name="Hibbett D.S."/>
            <person name="Grigoriev I.V."/>
        </authorList>
    </citation>
    <scope>NUCLEOTIDE SEQUENCE [LARGE SCALE GENOMIC DNA]</scope>
    <source>
        <strain evidence="9">FD-172 SS1</strain>
    </source>
</reference>
<dbReference type="Pfam" id="PF12895">
    <property type="entry name" value="ANAPC3"/>
    <property type="match status" value="2"/>
</dbReference>
<keyword evidence="2" id="KW-0677">Repeat</keyword>
<evidence type="ECO:0000256" key="5">
    <source>
        <dbReference type="ARBA" id="ARBA00022803"/>
    </source>
</evidence>
<keyword evidence="5 7" id="KW-0802">TPR repeat</keyword>
<evidence type="ECO:0000256" key="1">
    <source>
        <dbReference type="ARBA" id="ARBA00022618"/>
    </source>
</evidence>
<proteinExistence type="predicted"/>
<dbReference type="GO" id="GO:0005680">
    <property type="term" value="C:anaphase-promoting complex"/>
    <property type="evidence" value="ECO:0007669"/>
    <property type="project" value="TreeGrafter"/>
</dbReference>
<dbReference type="Proteomes" id="UP000027195">
    <property type="component" value="Unassembled WGS sequence"/>
</dbReference>
<dbReference type="AlphaFoldDB" id="A0A067MVP8"/>
<dbReference type="GO" id="GO:0051301">
    <property type="term" value="P:cell division"/>
    <property type="evidence" value="ECO:0007669"/>
    <property type="project" value="UniProtKB-KW"/>
</dbReference>
<dbReference type="InterPro" id="IPR019734">
    <property type="entry name" value="TPR_rpt"/>
</dbReference>
<dbReference type="PROSITE" id="PS50005">
    <property type="entry name" value="TPR"/>
    <property type="match status" value="3"/>
</dbReference>
<dbReference type="GO" id="GO:0031145">
    <property type="term" value="P:anaphase-promoting complex-dependent catabolic process"/>
    <property type="evidence" value="ECO:0007669"/>
    <property type="project" value="TreeGrafter"/>
</dbReference>
<evidence type="ECO:0000313" key="8">
    <source>
        <dbReference type="EMBL" id="KDQ18765.1"/>
    </source>
</evidence>
<dbReference type="HOGENOM" id="CLU_011751_0_1_1"/>
<dbReference type="PROSITE" id="PS50293">
    <property type="entry name" value="TPR_REGION"/>
    <property type="match status" value="1"/>
</dbReference>
<dbReference type="SMART" id="SM00028">
    <property type="entry name" value="TPR"/>
    <property type="match status" value="7"/>
</dbReference>
<keyword evidence="9" id="KW-1185">Reference proteome</keyword>
<keyword evidence="1" id="KW-0132">Cell division</keyword>
<evidence type="ECO:0000256" key="6">
    <source>
        <dbReference type="ARBA" id="ARBA00023306"/>
    </source>
</evidence>
<protein>
    <recommendedName>
        <fullName evidence="10">TPR-like protein</fullName>
    </recommendedName>
</protein>
<feature type="repeat" description="TPR" evidence="7">
    <location>
        <begin position="342"/>
        <end position="375"/>
    </location>
</feature>
<dbReference type="InParanoid" id="A0A067MVP8"/>
<keyword evidence="3" id="KW-0498">Mitosis</keyword>
<dbReference type="FunCoup" id="A0A067MVP8">
    <property type="interactions" value="864"/>
</dbReference>
<dbReference type="Pfam" id="PF13424">
    <property type="entry name" value="TPR_12"/>
    <property type="match status" value="1"/>
</dbReference>
<name>A0A067MVP8_BOTB1</name>
<organism evidence="8 9">
    <name type="scientific">Botryobasidium botryosum (strain FD-172 SS1)</name>
    <dbReference type="NCBI Taxonomy" id="930990"/>
    <lineage>
        <taxon>Eukaryota</taxon>
        <taxon>Fungi</taxon>
        <taxon>Dikarya</taxon>
        <taxon>Basidiomycota</taxon>
        <taxon>Agaricomycotina</taxon>
        <taxon>Agaricomycetes</taxon>
        <taxon>Cantharellales</taxon>
        <taxon>Botryobasidiaceae</taxon>
        <taxon>Botryobasidium</taxon>
    </lineage>
</organism>
<feature type="repeat" description="TPR" evidence="7">
    <location>
        <begin position="485"/>
        <end position="518"/>
    </location>
</feature>
<evidence type="ECO:0000256" key="2">
    <source>
        <dbReference type="ARBA" id="ARBA00022737"/>
    </source>
</evidence>
<sequence length="591" mass="67241">MPEEDEEVNWSMVDRFRLWRHDAMMQHLYETAVFWGDKVLSWTNDPNDAFWLAQTHFLTNQYSRAERLLTRPWPVNRPRSLNIKGKERADANGHSLGILGGIHVPQDATASRLVDMSVACRYLAAQCSVRLGKWQDALEMLGEANPFRGLGLSGPRVPNSDGGIKVESSMCYLRGILMLRLNRTDAAKENLMEALSLDVKNFDAFEVLIGGEMMGIDEEWAFVQGLEYKQQTSEDAEFVRSIYTIRLKKYKHTDEITLCRERLMEEYGLSENPDVLFGYADQLYTQYRWVDCYAITSKILELRNFHSPALAVHLACMQHISHLHPKLFLLAHELVEREPDAPISWYAVGVWYFITGKYTEARKYFSKTSLMDPRFGPAWIAFAHSFALEGEHEQAVIAYSTSARLFQGSHLPLLFIGMEHIQLFNVTLAEEHLEAAFKMCDSDPLLLNELGVLAYQKKQFDRAVKLFNEALQLAKVIPGAESKWATTYLNLGQAYRKLGMYEQAKVAFKRVVEINPYHPQGLACLGMMNHLMNEISDAILRYHEALGVDPLNTNIIDLMNLALAANSEINPLTLGARGASIDDTSEMDMGH</sequence>
<dbReference type="GO" id="GO:0016567">
    <property type="term" value="P:protein ubiquitination"/>
    <property type="evidence" value="ECO:0007669"/>
    <property type="project" value="TreeGrafter"/>
</dbReference>
<evidence type="ECO:0000256" key="7">
    <source>
        <dbReference type="PROSITE-ProRule" id="PRU00339"/>
    </source>
</evidence>
<dbReference type="PANTHER" id="PTHR12558">
    <property type="entry name" value="CELL DIVISION CYCLE 16,23,27"/>
    <property type="match status" value="1"/>
</dbReference>
<dbReference type="Pfam" id="PF13181">
    <property type="entry name" value="TPR_8"/>
    <property type="match status" value="1"/>
</dbReference>
<dbReference type="InterPro" id="IPR011990">
    <property type="entry name" value="TPR-like_helical_dom_sf"/>
</dbReference>
<dbReference type="Gene3D" id="1.25.40.10">
    <property type="entry name" value="Tetratricopeptide repeat domain"/>
    <property type="match status" value="1"/>
</dbReference>
<gene>
    <name evidence="8" type="ORF">BOTBODRAFT_52026</name>
</gene>
<feature type="repeat" description="TPR" evidence="7">
    <location>
        <begin position="444"/>
        <end position="477"/>
    </location>
</feature>
<keyword evidence="4" id="KW-0833">Ubl conjugation pathway</keyword>
<evidence type="ECO:0000256" key="3">
    <source>
        <dbReference type="ARBA" id="ARBA00022776"/>
    </source>
</evidence>
<dbReference type="SUPFAM" id="SSF48452">
    <property type="entry name" value="TPR-like"/>
    <property type="match status" value="2"/>
</dbReference>
<dbReference type="GO" id="GO:0045842">
    <property type="term" value="P:positive regulation of mitotic metaphase/anaphase transition"/>
    <property type="evidence" value="ECO:0007669"/>
    <property type="project" value="TreeGrafter"/>
</dbReference>
<evidence type="ECO:0008006" key="10">
    <source>
        <dbReference type="Google" id="ProtNLM"/>
    </source>
</evidence>
<keyword evidence="6" id="KW-0131">Cell cycle</keyword>
<dbReference type="GO" id="GO:0005737">
    <property type="term" value="C:cytoplasm"/>
    <property type="evidence" value="ECO:0007669"/>
    <property type="project" value="TreeGrafter"/>
</dbReference>
<accession>A0A067MVP8</accession>
<dbReference type="PANTHER" id="PTHR12558:SF9">
    <property type="entry name" value="CELL DIVISION CYCLE PROTEIN 16 HOMOLOG"/>
    <property type="match status" value="1"/>
</dbReference>
<dbReference type="STRING" id="930990.A0A067MVP8"/>
<evidence type="ECO:0000313" key="9">
    <source>
        <dbReference type="Proteomes" id="UP000027195"/>
    </source>
</evidence>
<dbReference type="EMBL" id="KL198020">
    <property type="protein sequence ID" value="KDQ18765.1"/>
    <property type="molecule type" value="Genomic_DNA"/>
</dbReference>
<dbReference type="OrthoDB" id="10006270at2759"/>
<evidence type="ECO:0000256" key="4">
    <source>
        <dbReference type="ARBA" id="ARBA00022786"/>
    </source>
</evidence>